<reference evidence="8 9" key="1">
    <citation type="submission" date="2016-04" db="EMBL/GenBank/DDBJ databases">
        <title>Complete genome sequence and analysis of deep-sea sediment isolate, Amycolatopsis sp. WP1.</title>
        <authorList>
            <person name="Wang H."/>
            <person name="Chen S."/>
            <person name="Wu Q."/>
        </authorList>
    </citation>
    <scope>NUCLEOTIDE SEQUENCE [LARGE SCALE GENOMIC DNA]</scope>
    <source>
        <strain evidence="8 9">WP1</strain>
    </source>
</reference>
<dbReference type="InterPro" id="IPR018114">
    <property type="entry name" value="TRYPSIN_HIS"/>
</dbReference>
<evidence type="ECO:0000313" key="9">
    <source>
        <dbReference type="Proteomes" id="UP000250434"/>
    </source>
</evidence>
<accession>A0A344L848</accession>
<evidence type="ECO:0000256" key="3">
    <source>
        <dbReference type="ARBA" id="ARBA00022525"/>
    </source>
</evidence>
<feature type="chain" id="PRO_5017079521" evidence="6">
    <location>
        <begin position="31"/>
        <end position="259"/>
    </location>
</feature>
<dbReference type="InterPro" id="IPR001254">
    <property type="entry name" value="Trypsin_dom"/>
</dbReference>
<dbReference type="SMART" id="SM00020">
    <property type="entry name" value="Tryp_SPc"/>
    <property type="match status" value="1"/>
</dbReference>
<proteinExistence type="inferred from homology"/>
<dbReference type="PANTHER" id="PTHR24276">
    <property type="entry name" value="POLYSERASE-RELATED"/>
    <property type="match status" value="1"/>
</dbReference>
<dbReference type="AlphaFoldDB" id="A0A344L848"/>
<organism evidence="8 9">
    <name type="scientific">Amycolatopsis albispora</name>
    <dbReference type="NCBI Taxonomy" id="1804986"/>
    <lineage>
        <taxon>Bacteria</taxon>
        <taxon>Bacillati</taxon>
        <taxon>Actinomycetota</taxon>
        <taxon>Actinomycetes</taxon>
        <taxon>Pseudonocardiales</taxon>
        <taxon>Pseudonocardiaceae</taxon>
        <taxon>Amycolatopsis</taxon>
    </lineage>
</organism>
<evidence type="ECO:0000256" key="6">
    <source>
        <dbReference type="SAM" id="SignalP"/>
    </source>
</evidence>
<dbReference type="InterPro" id="IPR043504">
    <property type="entry name" value="Peptidase_S1_PA_chymotrypsin"/>
</dbReference>
<dbReference type="PROSITE" id="PS00134">
    <property type="entry name" value="TRYPSIN_HIS"/>
    <property type="match status" value="1"/>
</dbReference>
<dbReference type="GO" id="GO:0051604">
    <property type="term" value="P:protein maturation"/>
    <property type="evidence" value="ECO:0007669"/>
    <property type="project" value="UniProtKB-ARBA"/>
</dbReference>
<dbReference type="PANTHER" id="PTHR24276:SF98">
    <property type="entry name" value="FI18310P1-RELATED"/>
    <property type="match status" value="1"/>
</dbReference>
<feature type="domain" description="Peptidase S1" evidence="7">
    <location>
        <begin position="37"/>
        <end position="259"/>
    </location>
</feature>
<dbReference type="InterPro" id="IPR009003">
    <property type="entry name" value="Peptidase_S1_PA"/>
</dbReference>
<evidence type="ECO:0000256" key="1">
    <source>
        <dbReference type="ARBA" id="ARBA00004613"/>
    </source>
</evidence>
<dbReference type="RefSeq" id="WP_113693458.1">
    <property type="nucleotide sequence ID" value="NZ_CP015163.1"/>
</dbReference>
<keyword evidence="5" id="KW-0720">Serine protease</keyword>
<feature type="signal peptide" evidence="6">
    <location>
        <begin position="1"/>
        <end position="30"/>
    </location>
</feature>
<dbReference type="SUPFAM" id="SSF50494">
    <property type="entry name" value="Trypsin-like serine proteases"/>
    <property type="match status" value="1"/>
</dbReference>
<dbReference type="EMBL" id="CP015163">
    <property type="protein sequence ID" value="AXB44222.1"/>
    <property type="molecule type" value="Genomic_DNA"/>
</dbReference>
<dbReference type="InterPro" id="IPR001314">
    <property type="entry name" value="Peptidase_S1A"/>
</dbReference>
<dbReference type="GO" id="GO:0005576">
    <property type="term" value="C:extracellular region"/>
    <property type="evidence" value="ECO:0007669"/>
    <property type="project" value="UniProtKB-SubCell"/>
</dbReference>
<dbReference type="PROSITE" id="PS00135">
    <property type="entry name" value="TRYPSIN_SER"/>
    <property type="match status" value="1"/>
</dbReference>
<evidence type="ECO:0000256" key="4">
    <source>
        <dbReference type="ARBA" id="ARBA00023157"/>
    </source>
</evidence>
<dbReference type="KEGG" id="aab:A4R43_18245"/>
<dbReference type="GO" id="GO:0006508">
    <property type="term" value="P:proteolysis"/>
    <property type="evidence" value="ECO:0007669"/>
    <property type="project" value="UniProtKB-KW"/>
</dbReference>
<dbReference type="InterPro" id="IPR006311">
    <property type="entry name" value="TAT_signal"/>
</dbReference>
<dbReference type="Gene3D" id="2.40.10.10">
    <property type="entry name" value="Trypsin-like serine proteases"/>
    <property type="match status" value="1"/>
</dbReference>
<dbReference type="FunFam" id="2.40.10.10:FF:000047">
    <property type="entry name" value="Trypsin eta"/>
    <property type="match status" value="1"/>
</dbReference>
<keyword evidence="4" id="KW-1015">Disulfide bond</keyword>
<dbReference type="Pfam" id="PF00089">
    <property type="entry name" value="Trypsin"/>
    <property type="match status" value="1"/>
</dbReference>
<dbReference type="OrthoDB" id="1496095at2"/>
<sequence length="259" mass="27191">MPNKSRRRGVLTAAAAVVAGAVALVPAAEATNTQPYIVGGTEASIADHPYAVYLTDRDGHQFCGGVLISRTGVLTAAHCAQAMKRQQLRVVAGRQDQRTSAGVVSEVEKVWVSPQFKDPTTGNDVAVLTLEEEMPYRPAKLPDASDAELYREGTKARVLGWGRTSDGGPRSDYLRGALVPVVSDEGCKASFSSYDKSTMLCAGYPDGGVDACQGDSGGPLLVGDTVIGIVSWGEGCARPDRPGVYARVAAFTTDVRSQG</sequence>
<evidence type="ECO:0000313" key="8">
    <source>
        <dbReference type="EMBL" id="AXB44222.1"/>
    </source>
</evidence>
<keyword evidence="9" id="KW-1185">Reference proteome</keyword>
<name>A0A344L848_9PSEU</name>
<dbReference type="PROSITE" id="PS50240">
    <property type="entry name" value="TRYPSIN_DOM"/>
    <property type="match status" value="1"/>
</dbReference>
<keyword evidence="3" id="KW-0964">Secreted</keyword>
<protein>
    <submittedName>
        <fullName evidence="8">Serine protease</fullName>
    </submittedName>
</protein>
<keyword evidence="5" id="KW-0378">Hydrolase</keyword>
<dbReference type="GO" id="GO:0004252">
    <property type="term" value="F:serine-type endopeptidase activity"/>
    <property type="evidence" value="ECO:0007669"/>
    <property type="project" value="InterPro"/>
</dbReference>
<dbReference type="InterPro" id="IPR050430">
    <property type="entry name" value="Peptidase_S1"/>
</dbReference>
<evidence type="ECO:0000256" key="2">
    <source>
        <dbReference type="ARBA" id="ARBA00007664"/>
    </source>
</evidence>
<keyword evidence="5 8" id="KW-0645">Protease</keyword>
<dbReference type="CDD" id="cd00190">
    <property type="entry name" value="Tryp_SPc"/>
    <property type="match status" value="1"/>
</dbReference>
<dbReference type="PROSITE" id="PS51318">
    <property type="entry name" value="TAT"/>
    <property type="match status" value="1"/>
</dbReference>
<dbReference type="InterPro" id="IPR033116">
    <property type="entry name" value="TRYPSIN_SER"/>
</dbReference>
<evidence type="ECO:0000259" key="7">
    <source>
        <dbReference type="PROSITE" id="PS50240"/>
    </source>
</evidence>
<comment type="subcellular location">
    <subcellularLocation>
        <location evidence="1">Secreted</location>
    </subcellularLocation>
</comment>
<dbReference type="Proteomes" id="UP000250434">
    <property type="component" value="Chromosome"/>
</dbReference>
<comment type="similarity">
    <text evidence="2">Belongs to the peptidase S1 family.</text>
</comment>
<dbReference type="PRINTS" id="PR00722">
    <property type="entry name" value="CHYMOTRYPSIN"/>
</dbReference>
<keyword evidence="6" id="KW-0732">Signal</keyword>
<gene>
    <name evidence="8" type="ORF">A4R43_18245</name>
</gene>
<evidence type="ECO:0000256" key="5">
    <source>
        <dbReference type="RuleBase" id="RU363034"/>
    </source>
</evidence>